<sequence length="567" mass="64947">MLIATGLLGLYILPFILLGEDAYVTIHDNLDSDFLYLHLLKITRTAFDFDLNTVIPNVMSGGPFKGIPRAALRSGLNLEVLSFWLMPPYVAQVVNFSVIHSVGLMGMYVLLKRYVLPEPDWAFVRVSIAFLFALIPFYTVHGVSVSGQPLLLFAFLNLLTYQARWTDWLIISLFPFYSFFVWAGLFICVALGVIGIGHGVWALERKGFGRFNWTYFGGLVLLSSLYVVCEWQMIYSFLARTYVSHRTEYDYARLMPITVAESLRKSYHLFVQSQYHAGAFITVWIVLVATLSGLLAYFRRNTKHFWQLAALLISIGIICLINGFYRFPAVWMSKGSLLQSFQFDRFYFLLPLLWLLLLAVALREFGPRSYLNGLFLGVQLVVILAANKEFIANVRKLTGSPQNEKFPSYQAFYSPHLFGQIRDYIGQPQSAYRVISIGMHPAVAIYNGFYTLDGYQNNYLLAYKHAFRQIIAPELAKGRAEMRTYYDAYACRVYLYTAELGMNYMFGKTQNRSLNHLQINTKALAALNGQYVISAVPIRNATENQLHLEKVFDDPTSFWRIWLYKVA</sequence>
<keyword evidence="1" id="KW-1133">Transmembrane helix</keyword>
<proteinExistence type="predicted"/>
<feature type="transmembrane region" description="Helical" evidence="1">
    <location>
        <begin position="369"/>
        <end position="386"/>
    </location>
</feature>
<feature type="transmembrane region" description="Helical" evidence="1">
    <location>
        <begin position="305"/>
        <end position="325"/>
    </location>
</feature>
<feature type="transmembrane region" description="Helical" evidence="1">
    <location>
        <begin position="213"/>
        <end position="234"/>
    </location>
</feature>
<name>A0A927AQE0_9BACT</name>
<reference evidence="2" key="1">
    <citation type="submission" date="2020-09" db="EMBL/GenBank/DDBJ databases">
        <authorList>
            <person name="Kim M.K."/>
        </authorList>
    </citation>
    <scope>NUCLEOTIDE SEQUENCE</scope>
    <source>
        <strain evidence="2">BT702</strain>
    </source>
</reference>
<organism evidence="2 3">
    <name type="scientific">Spirosoma profusum</name>
    <dbReference type="NCBI Taxonomy" id="2771354"/>
    <lineage>
        <taxon>Bacteria</taxon>
        <taxon>Pseudomonadati</taxon>
        <taxon>Bacteroidota</taxon>
        <taxon>Cytophagia</taxon>
        <taxon>Cytophagales</taxon>
        <taxon>Cytophagaceae</taxon>
        <taxon>Spirosoma</taxon>
    </lineage>
</organism>
<evidence type="ECO:0000313" key="3">
    <source>
        <dbReference type="Proteomes" id="UP000598820"/>
    </source>
</evidence>
<feature type="transmembrane region" description="Helical" evidence="1">
    <location>
        <begin position="275"/>
        <end position="298"/>
    </location>
</feature>
<keyword evidence="1" id="KW-0472">Membrane</keyword>
<feature type="transmembrane region" description="Helical" evidence="1">
    <location>
        <begin position="345"/>
        <end position="362"/>
    </location>
</feature>
<feature type="transmembrane region" description="Helical" evidence="1">
    <location>
        <begin position="89"/>
        <end position="111"/>
    </location>
</feature>
<evidence type="ECO:0008006" key="4">
    <source>
        <dbReference type="Google" id="ProtNLM"/>
    </source>
</evidence>
<comment type="caution">
    <text evidence="2">The sequence shown here is derived from an EMBL/GenBank/DDBJ whole genome shotgun (WGS) entry which is preliminary data.</text>
</comment>
<keyword evidence="3" id="KW-1185">Reference proteome</keyword>
<feature type="transmembrane region" description="Helical" evidence="1">
    <location>
        <begin position="123"/>
        <end position="156"/>
    </location>
</feature>
<feature type="transmembrane region" description="Helical" evidence="1">
    <location>
        <begin position="176"/>
        <end position="201"/>
    </location>
</feature>
<evidence type="ECO:0000313" key="2">
    <source>
        <dbReference type="EMBL" id="MBD2700181.1"/>
    </source>
</evidence>
<keyword evidence="1" id="KW-0812">Transmembrane</keyword>
<dbReference type="AlphaFoldDB" id="A0A927AQE0"/>
<accession>A0A927AQE0</accession>
<dbReference type="Pfam" id="PF19510">
    <property type="entry name" value="DUF6044"/>
    <property type="match status" value="1"/>
</dbReference>
<protein>
    <recommendedName>
        <fullName evidence="4">YfhO family protein</fullName>
    </recommendedName>
</protein>
<dbReference type="InterPro" id="IPR046107">
    <property type="entry name" value="DUF6044"/>
</dbReference>
<evidence type="ECO:0000256" key="1">
    <source>
        <dbReference type="SAM" id="Phobius"/>
    </source>
</evidence>
<gene>
    <name evidence="2" type="ORF">IC229_06015</name>
</gene>
<dbReference type="EMBL" id="JACWZY010000003">
    <property type="protein sequence ID" value="MBD2700181.1"/>
    <property type="molecule type" value="Genomic_DNA"/>
</dbReference>
<dbReference type="Proteomes" id="UP000598820">
    <property type="component" value="Unassembled WGS sequence"/>
</dbReference>